<feature type="transmembrane region" description="Helical" evidence="1">
    <location>
        <begin position="503"/>
        <end position="523"/>
    </location>
</feature>
<dbReference type="Gene3D" id="3.30.2090.10">
    <property type="entry name" value="Multidrug efflux transporter AcrB TolC docking domain, DN and DC subdomains"/>
    <property type="match status" value="2"/>
</dbReference>
<feature type="transmembrane region" description="Helical" evidence="1">
    <location>
        <begin position="458"/>
        <end position="491"/>
    </location>
</feature>
<dbReference type="Gene3D" id="3.30.70.1440">
    <property type="entry name" value="Multidrug efflux transporter AcrB pore domain"/>
    <property type="match status" value="1"/>
</dbReference>
<dbReference type="EMBL" id="CP042425">
    <property type="protein sequence ID" value="QEL13216.1"/>
    <property type="molecule type" value="Genomic_DNA"/>
</dbReference>
<proteinExistence type="predicted"/>
<dbReference type="GO" id="GO:0042910">
    <property type="term" value="F:xenobiotic transmembrane transporter activity"/>
    <property type="evidence" value="ECO:0007669"/>
    <property type="project" value="TreeGrafter"/>
</dbReference>
<protein>
    <submittedName>
        <fullName evidence="2">AcrB/AcrD/AcrF family protein</fullName>
    </submittedName>
</protein>
<gene>
    <name evidence="2" type="ORF">PX52LOC_00069</name>
</gene>
<dbReference type="GO" id="GO:0005886">
    <property type="term" value="C:plasma membrane"/>
    <property type="evidence" value="ECO:0007669"/>
    <property type="project" value="TreeGrafter"/>
</dbReference>
<name>A0A5C1A5B6_9BACT</name>
<organism evidence="2 3">
    <name type="scientific">Limnoglobus roseus</name>
    <dbReference type="NCBI Taxonomy" id="2598579"/>
    <lineage>
        <taxon>Bacteria</taxon>
        <taxon>Pseudomonadati</taxon>
        <taxon>Planctomycetota</taxon>
        <taxon>Planctomycetia</taxon>
        <taxon>Gemmatales</taxon>
        <taxon>Gemmataceae</taxon>
        <taxon>Limnoglobus</taxon>
    </lineage>
</organism>
<dbReference type="SUPFAM" id="SSF82693">
    <property type="entry name" value="Multidrug efflux transporter AcrB pore domain, PN1, PN2, PC1 and PC2 subdomains"/>
    <property type="match status" value="3"/>
</dbReference>
<dbReference type="Proteomes" id="UP000324974">
    <property type="component" value="Chromosome"/>
</dbReference>
<evidence type="ECO:0000313" key="3">
    <source>
        <dbReference type="Proteomes" id="UP000324974"/>
    </source>
</evidence>
<dbReference type="InterPro" id="IPR001036">
    <property type="entry name" value="Acrflvin-R"/>
</dbReference>
<dbReference type="SUPFAM" id="SSF82714">
    <property type="entry name" value="Multidrug efflux transporter AcrB TolC docking domain, DN and DC subdomains"/>
    <property type="match status" value="2"/>
</dbReference>
<dbReference type="Gene3D" id="3.30.70.1430">
    <property type="entry name" value="Multidrug efflux transporter AcrB pore domain"/>
    <property type="match status" value="2"/>
</dbReference>
<dbReference type="Gene3D" id="3.30.70.1320">
    <property type="entry name" value="Multidrug efflux transporter AcrB pore domain like"/>
    <property type="match status" value="1"/>
</dbReference>
<feature type="transmembrane region" description="Helical" evidence="1">
    <location>
        <begin position="336"/>
        <end position="355"/>
    </location>
</feature>
<dbReference type="PANTHER" id="PTHR32063">
    <property type="match status" value="1"/>
</dbReference>
<feature type="transmembrane region" description="Helical" evidence="1">
    <location>
        <begin position="922"/>
        <end position="943"/>
    </location>
</feature>
<dbReference type="PRINTS" id="PR00702">
    <property type="entry name" value="ACRIFLAVINRP"/>
</dbReference>
<keyword evidence="1" id="KW-1133">Transmembrane helix</keyword>
<feature type="transmembrane region" description="Helical" evidence="1">
    <location>
        <begin position="389"/>
        <end position="410"/>
    </location>
</feature>
<keyword evidence="1" id="KW-0472">Membrane</keyword>
<accession>A0A5C1A5B6</accession>
<dbReference type="InterPro" id="IPR027463">
    <property type="entry name" value="AcrB_DN_DC_subdom"/>
</dbReference>
<feature type="transmembrane region" description="Helical" evidence="1">
    <location>
        <begin position="430"/>
        <end position="452"/>
    </location>
</feature>
<keyword evidence="3" id="KW-1185">Reference proteome</keyword>
<dbReference type="KEGG" id="lrs:PX52LOC_00069"/>
<feature type="transmembrane region" description="Helical" evidence="1">
    <location>
        <begin position="898"/>
        <end position="916"/>
    </location>
</feature>
<feature type="transmembrane region" description="Helical" evidence="1">
    <location>
        <begin position="1031"/>
        <end position="1053"/>
    </location>
</feature>
<feature type="transmembrane region" description="Helical" evidence="1">
    <location>
        <begin position="998"/>
        <end position="1019"/>
    </location>
</feature>
<dbReference type="AlphaFoldDB" id="A0A5C1A5B6"/>
<dbReference type="Pfam" id="PF00873">
    <property type="entry name" value="ACR_tran"/>
    <property type="match status" value="1"/>
</dbReference>
<feature type="transmembrane region" description="Helical" evidence="1">
    <location>
        <begin position="362"/>
        <end position="383"/>
    </location>
</feature>
<evidence type="ECO:0000313" key="2">
    <source>
        <dbReference type="EMBL" id="QEL13216.1"/>
    </source>
</evidence>
<reference evidence="3" key="1">
    <citation type="submission" date="2019-08" db="EMBL/GenBank/DDBJ databases">
        <title>Limnoglobus roseus gen. nov., sp. nov., a novel freshwater planctomycete with a giant genome from the family Gemmataceae.</title>
        <authorList>
            <person name="Kulichevskaya I.S."/>
            <person name="Naumoff D.G."/>
            <person name="Miroshnikov K."/>
            <person name="Ivanova A."/>
            <person name="Philippov D.A."/>
            <person name="Hakobyan A."/>
            <person name="Rijpstra I.C."/>
            <person name="Sinninghe Damste J.S."/>
            <person name="Liesack W."/>
            <person name="Dedysh S.N."/>
        </authorList>
    </citation>
    <scope>NUCLEOTIDE SEQUENCE [LARGE SCALE GENOMIC DNA]</scope>
    <source>
        <strain evidence="3">PX52</strain>
    </source>
</reference>
<dbReference type="Gene3D" id="1.20.1640.10">
    <property type="entry name" value="Multidrug efflux transporter AcrB transmembrane domain"/>
    <property type="match status" value="2"/>
</dbReference>
<dbReference type="PANTHER" id="PTHR32063:SF0">
    <property type="entry name" value="SWARMING MOTILITY PROTEIN SWRC"/>
    <property type="match status" value="1"/>
</dbReference>
<sequence>MRLSDLAIKNPVFAVVLAAALLVFGSLAYRSLGVSQFPELDFPVVSITTYYDSASPDIMDHDVTDVIEDAVSQVEGIDYVQSQSSYGVSSVTVYFRLDKNVDVCMQDVRNAVSAAAGRLPTEIDPPVISKLNFNKFPVIWLGVHGKKPLKALNEFVDTKLKKEVQTVNGCGGVMFGGLRQRTMRVWLDRDKLRGRNQDALDAFQAIRDQHVEMPAGYLDGSKRESDVRTMGEAKTAGEFGDLTMMNAKGQLVNLTEYGTIEDGMADKRSFARYNREPTVGVGVMRATGANVVQVCEEVKAKLPALQKLAAQEGIEVSVSTDFSLFIKDDIEEVKEALVLGVALTAFVTFIFLGSFGTTMNVCVAIPTSLIGTFIAIKVLGFTVNFMTLLALSLSVGVVVDDAILVLENIYRRMELGEKRRAAAINGAREISFAAIAATLSIVAIFLPVAFMQGSIGAFFYQFGITVTVSVLLSLVIALTVTPMLCSLFLTVKHPGQPEPRRALIWRVLGFPFRLLTLLVVWPTNKLLDLSSFIYLRVLRFALWFPWPWLVAGGLIAAAAGVFVVGSPRLGVRPIGRELVPSEDQNRFVVNVICPISTNIEYVEEVAGKAEALIADIKDPESGEDIIASLFCTISFRPGSLVTEGTIFVRLVPSSDRSLTQTDVMNEVRKRLSGVAGMRPVVLDLSTQGFTPTRGFPVNFAVQGSDFDTITQLSERIRLKMIESGVVTDVNTDFRPGMQEVQIIPDREKAAARNVSMRRLAFVLAVGTGGFRDGRFTPVAVGSTARRYDVRLRYQESQRSAPDAILDDFVKNEDGKLIPLRDVTTVKVISTLPTVHRYNHQRKVELTANMAPGTSQGEAISRSLQIAEQVRDEMGLSENYRFVPLGNASAMATTMSSMWGCLTLGFVFAYMILGVQFKSFVHPLTVLLAVPFGVTGALATLWWYGDTLNMMSMIGLVLLAGLVKKNSIVLVDYANQLRRRKGVSPAAAMLEAGRVRLRPILMTSIATIVGAIPLAIGVSAGSETRAPLARSIIGGSILATLVTLIVVPVFYCVFERFMTWLARQYKAESPGTAVPGL</sequence>
<feature type="transmembrane region" description="Helical" evidence="1">
    <location>
        <begin position="543"/>
        <end position="564"/>
    </location>
</feature>
<dbReference type="RefSeq" id="WP_168218735.1">
    <property type="nucleotide sequence ID" value="NZ_CP042425.1"/>
</dbReference>
<keyword evidence="1" id="KW-0812">Transmembrane</keyword>
<dbReference type="SUPFAM" id="SSF82866">
    <property type="entry name" value="Multidrug efflux transporter AcrB transmembrane domain"/>
    <property type="match status" value="2"/>
</dbReference>
<evidence type="ECO:0000256" key="1">
    <source>
        <dbReference type="SAM" id="Phobius"/>
    </source>
</evidence>